<evidence type="ECO:0000313" key="2">
    <source>
        <dbReference type="EMBL" id="RVU41556.1"/>
    </source>
</evidence>
<feature type="signal peptide" evidence="1">
    <location>
        <begin position="1"/>
        <end position="28"/>
    </location>
</feature>
<evidence type="ECO:0000313" key="3">
    <source>
        <dbReference type="Proteomes" id="UP000282926"/>
    </source>
</evidence>
<keyword evidence="3" id="KW-1185">Reference proteome</keyword>
<dbReference type="NCBIfam" id="NF047436">
    <property type="entry name" value="LA_2272_repeat"/>
    <property type="match status" value="1"/>
</dbReference>
<evidence type="ECO:0000256" key="1">
    <source>
        <dbReference type="SAM" id="SignalP"/>
    </source>
</evidence>
<keyword evidence="1" id="KW-0732">Signal</keyword>
<gene>
    <name evidence="2" type="ORF">EA187_18015</name>
</gene>
<protein>
    <submittedName>
        <fullName evidence="2">Uncharacterized protein</fullName>
    </submittedName>
</protein>
<accession>A0ABY0CPQ3</accession>
<feature type="chain" id="PRO_5045816858" evidence="1">
    <location>
        <begin position="29"/>
        <end position="394"/>
    </location>
</feature>
<dbReference type="RefSeq" id="WP_127781159.1">
    <property type="nucleotide sequence ID" value="NZ_SADD01000015.1"/>
</dbReference>
<dbReference type="InterPro" id="IPR058093">
    <property type="entry name" value="LA_2272-like"/>
</dbReference>
<name>A0ABY0CPQ3_9DELT</name>
<dbReference type="Proteomes" id="UP000282926">
    <property type="component" value="Unassembled WGS sequence"/>
</dbReference>
<organism evidence="2 3">
    <name type="scientific">Lujinxingia sediminis</name>
    <dbReference type="NCBI Taxonomy" id="2480984"/>
    <lineage>
        <taxon>Bacteria</taxon>
        <taxon>Deltaproteobacteria</taxon>
        <taxon>Bradymonadales</taxon>
        <taxon>Lujinxingiaceae</taxon>
        <taxon>Lujinxingia</taxon>
    </lineage>
</organism>
<dbReference type="EMBL" id="SADD01000015">
    <property type="protein sequence ID" value="RVU41556.1"/>
    <property type="molecule type" value="Genomic_DNA"/>
</dbReference>
<comment type="caution">
    <text evidence="2">The sequence shown here is derived from an EMBL/GenBank/DDBJ whole genome shotgun (WGS) entry which is preliminary data.</text>
</comment>
<proteinExistence type="predicted"/>
<reference evidence="2 3" key="1">
    <citation type="submission" date="2019-01" db="EMBL/GenBank/DDBJ databases">
        <title>Lujinxingia litoralis gen. nov., sp. nov. and Lujinxingia sediminis gen. nov., sp. nov., new members in the order Bradymonadales, isolated from coastal sediment.</title>
        <authorList>
            <person name="Li C.-M."/>
        </authorList>
    </citation>
    <scope>NUCLEOTIDE SEQUENCE [LARGE SCALE GENOMIC DNA]</scope>
    <source>
        <strain evidence="2 3">SEH01</strain>
    </source>
</reference>
<sequence>MKGRSGKKTLTGIALAVGLMASPPLASAEEVAASEQEAEGIVFGLDLFPYVGTSSALPEAPRVFSFNLVGGLSGGIRVFEFGGALNLSTGDVRGVQVGGAANINRARRAGVQVGGALNVNGGDVSGVGVGGAANINGGDVRGVQVGGALNLNGKGFEGVQVGGALNLNRGDVEGVQVSGGANITGGDFRGLQVGGALNLTRGDMHGLQIGGVNITGGEARGFQVGVVNVARGEHAGIAAVGIYRGGYVYPEVDLSDEGVVQAGVRHGAGAFYHSYSVGTQAFGRDEGQGPGLALSIRMGWRAALSEALEFSLDAGATSLIGLDGQNPYSLFKVRPMVAVGLGEHLALFGGPTLTLDVANASGEALPEGLIGGWMLGDQVQLRPGATVGLRVFTR</sequence>